<protein>
    <submittedName>
        <fullName evidence="1">Uncharacterized protein</fullName>
    </submittedName>
</protein>
<reference evidence="1" key="1">
    <citation type="submission" date="2023-03" db="EMBL/GenBank/DDBJ databases">
        <title>Electrophorus voltai genome.</title>
        <authorList>
            <person name="Bian C."/>
        </authorList>
    </citation>
    <scope>NUCLEOTIDE SEQUENCE</scope>
    <source>
        <strain evidence="1">CB-2022</strain>
        <tissue evidence="1">Muscle</tissue>
    </source>
</reference>
<dbReference type="InterPro" id="IPR013083">
    <property type="entry name" value="Znf_RING/FYVE/PHD"/>
</dbReference>
<evidence type="ECO:0000313" key="2">
    <source>
        <dbReference type="Proteomes" id="UP001239994"/>
    </source>
</evidence>
<evidence type="ECO:0000313" key="1">
    <source>
        <dbReference type="EMBL" id="KAK1799696.1"/>
    </source>
</evidence>
<organism evidence="1 2">
    <name type="scientific">Electrophorus voltai</name>
    <dbReference type="NCBI Taxonomy" id="2609070"/>
    <lineage>
        <taxon>Eukaryota</taxon>
        <taxon>Metazoa</taxon>
        <taxon>Chordata</taxon>
        <taxon>Craniata</taxon>
        <taxon>Vertebrata</taxon>
        <taxon>Euteleostomi</taxon>
        <taxon>Actinopterygii</taxon>
        <taxon>Neopterygii</taxon>
        <taxon>Teleostei</taxon>
        <taxon>Ostariophysi</taxon>
        <taxon>Gymnotiformes</taxon>
        <taxon>Gymnotoidei</taxon>
        <taxon>Gymnotidae</taxon>
        <taxon>Electrophorus</taxon>
    </lineage>
</organism>
<proteinExistence type="predicted"/>
<sequence length="279" mass="30138">MLTKPGRTARVLQGQSCDPALPFCLLFCRIARAAAVLLSDPCFQLHSIQHLLGEGVASGGGANHKHFSLHASSELRSRPHPEPHAPLFSGFIAVRRTNLVFNTPQGSPVPRGAEDLRGQSVLSPLLPSCAFPTCCFGRRYLGLLASPVGWLLGLLSKARDHWKDALATGTGTAWVGMGMETRVKEEDADADYISAEEEQKVEQMLALLTEESKQAAATTAANFFFSNQPTSEDDLCPICYAHSISAVFKPCSHKSCKLRHAIAKPGWLAGGEKGRRMMG</sequence>
<gene>
    <name evidence="1" type="ORF">P4O66_006236</name>
</gene>
<keyword evidence="2" id="KW-1185">Reference proteome</keyword>
<dbReference type="EMBL" id="JAROKS010000011">
    <property type="protein sequence ID" value="KAK1799696.1"/>
    <property type="molecule type" value="Genomic_DNA"/>
</dbReference>
<dbReference type="Gene3D" id="3.30.40.10">
    <property type="entry name" value="Zinc/RING finger domain, C3HC4 (zinc finger)"/>
    <property type="match status" value="1"/>
</dbReference>
<name>A0AAD9DZE2_9TELE</name>
<dbReference type="Proteomes" id="UP001239994">
    <property type="component" value="Unassembled WGS sequence"/>
</dbReference>
<accession>A0AAD9DZE2</accession>
<comment type="caution">
    <text evidence="1">The sequence shown here is derived from an EMBL/GenBank/DDBJ whole genome shotgun (WGS) entry which is preliminary data.</text>
</comment>
<dbReference type="AlphaFoldDB" id="A0AAD9DZE2"/>